<comment type="similarity">
    <text evidence="1">Belongs to the prefoldin subunit alpha family.</text>
</comment>
<dbReference type="InParanoid" id="A0A0D2VGN5"/>
<dbReference type="CDD" id="cd23157">
    <property type="entry name" value="Prefoldin_5"/>
    <property type="match status" value="1"/>
</dbReference>
<dbReference type="OrthoDB" id="10267474at2759"/>
<dbReference type="GO" id="GO:1990115">
    <property type="term" value="P:RNA polymerase III assembly"/>
    <property type="evidence" value="ECO:0007669"/>
    <property type="project" value="TreeGrafter"/>
</dbReference>
<sequence length="176" mass="19340">MAQAPATSSNGKPIPSQEEMSLLAMPLGQLQTFAKQMDEEVRFLIQSLSQLHQAVKRFEESRDSLAQLGDAKEGSDLLVPLTSSLYVPGTLANAGKVMVDIGADYYVERSVKDASAFFSRRIAFLMDNIEKLQKTIGTKRANLNSLQDIIDRKTQYQQQQMQQAAAAQGKGVRASS</sequence>
<dbReference type="FunCoup" id="A0A0D2VGN5">
    <property type="interactions" value="576"/>
</dbReference>
<dbReference type="GO" id="GO:1990113">
    <property type="term" value="P:RNA polymerase I assembly"/>
    <property type="evidence" value="ECO:0007669"/>
    <property type="project" value="TreeGrafter"/>
</dbReference>
<dbReference type="NCBIfam" id="TIGR00293">
    <property type="entry name" value="prefoldin subunit alpha"/>
    <property type="match status" value="1"/>
</dbReference>
<dbReference type="PANTHER" id="PTHR12674:SF2">
    <property type="entry name" value="PREFOLDIN SUBUNIT 5"/>
    <property type="match status" value="1"/>
</dbReference>
<name>A0A0D2VGN5_CAPO3</name>
<dbReference type="Pfam" id="PF02996">
    <property type="entry name" value="Prefoldin"/>
    <property type="match status" value="1"/>
</dbReference>
<dbReference type="PhylomeDB" id="A0A0D2VGN5"/>
<accession>A0A0D2VGN5</accession>
<organism evidence="2 3">
    <name type="scientific">Capsaspora owczarzaki (strain ATCC 30864)</name>
    <dbReference type="NCBI Taxonomy" id="595528"/>
    <lineage>
        <taxon>Eukaryota</taxon>
        <taxon>Filasterea</taxon>
        <taxon>Capsaspora</taxon>
    </lineage>
</organism>
<dbReference type="STRING" id="595528.A0A0D2VGN5"/>
<protein>
    <submittedName>
        <fullName evidence="2">Prefoldin</fullName>
    </submittedName>
</protein>
<dbReference type="GO" id="GO:0005737">
    <property type="term" value="C:cytoplasm"/>
    <property type="evidence" value="ECO:0007669"/>
    <property type="project" value="TreeGrafter"/>
</dbReference>
<dbReference type="Gene3D" id="1.10.287.370">
    <property type="match status" value="1"/>
</dbReference>
<dbReference type="Proteomes" id="UP000008743">
    <property type="component" value="Unassembled WGS sequence"/>
</dbReference>
<dbReference type="InterPro" id="IPR011599">
    <property type="entry name" value="PFD_alpha_archaea"/>
</dbReference>
<reference evidence="3" key="1">
    <citation type="submission" date="2011-02" db="EMBL/GenBank/DDBJ databases">
        <title>The Genome Sequence of Capsaspora owczarzaki ATCC 30864.</title>
        <authorList>
            <person name="Russ C."/>
            <person name="Cuomo C."/>
            <person name="Burger G."/>
            <person name="Gray M.W."/>
            <person name="Holland P.W.H."/>
            <person name="King N."/>
            <person name="Lang F.B.F."/>
            <person name="Roger A.J."/>
            <person name="Ruiz-Trillo I."/>
            <person name="Young S.K."/>
            <person name="Zeng Q."/>
            <person name="Gargeya S."/>
            <person name="Alvarado L."/>
            <person name="Berlin A."/>
            <person name="Chapman S.B."/>
            <person name="Chen Z."/>
            <person name="Freedman E."/>
            <person name="Gellesch M."/>
            <person name="Goldberg J."/>
            <person name="Griggs A."/>
            <person name="Gujja S."/>
            <person name="Heilman E."/>
            <person name="Heiman D."/>
            <person name="Howarth C."/>
            <person name="Mehta T."/>
            <person name="Neiman D."/>
            <person name="Pearson M."/>
            <person name="Roberts A."/>
            <person name="Saif S."/>
            <person name="Shea T."/>
            <person name="Shenoy N."/>
            <person name="Sisk P."/>
            <person name="Stolte C."/>
            <person name="Sykes S."/>
            <person name="White J."/>
            <person name="Yandava C."/>
            <person name="Haas B."/>
            <person name="Nusbaum C."/>
            <person name="Birren B."/>
        </authorList>
    </citation>
    <scope>NUCLEOTIDE SEQUENCE</scope>
    <source>
        <strain evidence="3">ATCC 30864</strain>
    </source>
</reference>
<dbReference type="InterPro" id="IPR009053">
    <property type="entry name" value="Prefoldin"/>
</dbReference>
<dbReference type="SUPFAM" id="SSF46579">
    <property type="entry name" value="Prefoldin"/>
    <property type="match status" value="1"/>
</dbReference>
<proteinExistence type="inferred from homology"/>
<keyword evidence="3" id="KW-1185">Reference proteome</keyword>
<gene>
    <name evidence="2" type="ORF">CAOG_000596</name>
</gene>
<evidence type="ECO:0000313" key="3">
    <source>
        <dbReference type="Proteomes" id="UP000008743"/>
    </source>
</evidence>
<dbReference type="GO" id="GO:0051082">
    <property type="term" value="F:unfolded protein binding"/>
    <property type="evidence" value="ECO:0007669"/>
    <property type="project" value="InterPro"/>
</dbReference>
<dbReference type="RefSeq" id="XP_004365467.2">
    <property type="nucleotide sequence ID" value="XM_004365410.2"/>
</dbReference>
<evidence type="ECO:0000256" key="1">
    <source>
        <dbReference type="ARBA" id="ARBA00010048"/>
    </source>
</evidence>
<dbReference type="InterPro" id="IPR004127">
    <property type="entry name" value="Prefoldin_subunit_alpha"/>
</dbReference>
<evidence type="ECO:0000313" key="2">
    <source>
        <dbReference type="EMBL" id="KJE89037.1"/>
    </source>
</evidence>
<dbReference type="PANTHER" id="PTHR12674">
    <property type="entry name" value="PREFOLDIN SUBUNIT 5"/>
    <property type="match status" value="1"/>
</dbReference>
<dbReference type="AlphaFoldDB" id="A0A0D2VGN5"/>
<dbReference type="GO" id="GO:0006457">
    <property type="term" value="P:protein folding"/>
    <property type="evidence" value="ECO:0007669"/>
    <property type="project" value="InterPro"/>
</dbReference>
<dbReference type="GO" id="GO:1990114">
    <property type="term" value="P:RNA polymerase II core complex assembly"/>
    <property type="evidence" value="ECO:0007669"/>
    <property type="project" value="TreeGrafter"/>
</dbReference>
<dbReference type="GO" id="GO:0016272">
    <property type="term" value="C:prefoldin complex"/>
    <property type="evidence" value="ECO:0007669"/>
    <property type="project" value="InterPro"/>
</dbReference>
<dbReference type="EMBL" id="KE346360">
    <property type="protein sequence ID" value="KJE89037.1"/>
    <property type="molecule type" value="Genomic_DNA"/>
</dbReference>